<evidence type="ECO:0000313" key="2">
    <source>
        <dbReference type="Proteomes" id="UP000694941"/>
    </source>
</evidence>
<reference evidence="3" key="1">
    <citation type="submission" date="2025-08" db="UniProtKB">
        <authorList>
            <consortium name="RefSeq"/>
        </authorList>
    </citation>
    <scope>IDENTIFICATION</scope>
    <source>
        <tissue evidence="3">Muscle</tissue>
    </source>
</reference>
<proteinExistence type="predicted"/>
<evidence type="ECO:0000256" key="1">
    <source>
        <dbReference type="SAM" id="SignalP"/>
    </source>
</evidence>
<name>A0ABM1BAG6_LIMPO</name>
<evidence type="ECO:0000313" key="3">
    <source>
        <dbReference type="RefSeq" id="XP_013778096.1"/>
    </source>
</evidence>
<protein>
    <submittedName>
        <fullName evidence="3">Uncharacterized protein LOC106462697</fullName>
    </submittedName>
</protein>
<keyword evidence="2" id="KW-1185">Reference proteome</keyword>
<dbReference type="Proteomes" id="UP000694941">
    <property type="component" value="Unplaced"/>
</dbReference>
<dbReference type="GeneID" id="106462697"/>
<accession>A0ABM1BAG6</accession>
<sequence>MFALVLALLLTSRGCDAFSKQNSIKQYDVQNIDQAKLDALLKFAVREIEKLKLDHHELDECHGLEVASLLRGRKKEKDGIRYSLTLKVQSTSANTEQCMKKSSSFILQPEICEVEVSESVKKGKIERSLLRSACLQVEELME</sequence>
<feature type="signal peptide" evidence="1">
    <location>
        <begin position="1"/>
        <end position="17"/>
    </location>
</feature>
<keyword evidence="1" id="KW-0732">Signal</keyword>
<feature type="chain" id="PRO_5045389189" evidence="1">
    <location>
        <begin position="18"/>
        <end position="142"/>
    </location>
</feature>
<organism evidence="2 3">
    <name type="scientific">Limulus polyphemus</name>
    <name type="common">Atlantic horseshoe crab</name>
    <dbReference type="NCBI Taxonomy" id="6850"/>
    <lineage>
        <taxon>Eukaryota</taxon>
        <taxon>Metazoa</taxon>
        <taxon>Ecdysozoa</taxon>
        <taxon>Arthropoda</taxon>
        <taxon>Chelicerata</taxon>
        <taxon>Merostomata</taxon>
        <taxon>Xiphosura</taxon>
        <taxon>Limulidae</taxon>
        <taxon>Limulus</taxon>
    </lineage>
</organism>
<dbReference type="Gene3D" id="3.10.450.10">
    <property type="match status" value="1"/>
</dbReference>
<gene>
    <name evidence="3" type="primary">LOC106462697</name>
</gene>
<dbReference type="RefSeq" id="XP_013778096.1">
    <property type="nucleotide sequence ID" value="XM_013922642.2"/>
</dbReference>